<evidence type="ECO:0000256" key="1">
    <source>
        <dbReference type="ARBA" id="ARBA00007358"/>
    </source>
</evidence>
<dbReference type="RefSeq" id="WP_067470663.1">
    <property type="nucleotide sequence ID" value="NZ_CP015961.1"/>
</dbReference>
<keyword evidence="7" id="KW-1185">Reference proteome</keyword>
<organism evidence="6 7">
    <name type="scientific">Dietzia timorensis</name>
    <dbReference type="NCBI Taxonomy" id="499555"/>
    <lineage>
        <taxon>Bacteria</taxon>
        <taxon>Bacillati</taxon>
        <taxon>Actinomycetota</taxon>
        <taxon>Actinomycetes</taxon>
        <taxon>Mycobacteriales</taxon>
        <taxon>Dietziaceae</taxon>
        <taxon>Dietzia</taxon>
    </lineage>
</organism>
<reference evidence="6 7" key="1">
    <citation type="submission" date="2016-06" db="EMBL/GenBank/DDBJ databases">
        <title>Complete genome sequence of a saline-alkali tolerant type strain Dietzia timorensis ID05-A0528T.</title>
        <authorList>
            <person name="Wu X."/>
        </authorList>
    </citation>
    <scope>NUCLEOTIDE SEQUENCE [LARGE SCALE GENOMIC DNA]</scope>
    <source>
        <strain evidence="6 7">ID05-A0528</strain>
    </source>
</reference>
<dbReference type="Gene3D" id="3.40.50.1970">
    <property type="match status" value="1"/>
</dbReference>
<dbReference type="InterPro" id="IPR039697">
    <property type="entry name" value="Alcohol_dehydrogenase_Fe"/>
</dbReference>
<dbReference type="InterPro" id="IPR001670">
    <property type="entry name" value="ADH_Fe/GldA"/>
</dbReference>
<dbReference type="GO" id="GO:0004022">
    <property type="term" value="F:alcohol dehydrogenase (NAD+) activity"/>
    <property type="evidence" value="ECO:0007669"/>
    <property type="project" value="UniProtKB-ARBA"/>
</dbReference>
<evidence type="ECO:0000256" key="3">
    <source>
        <dbReference type="ARBA" id="ARBA00023027"/>
    </source>
</evidence>
<feature type="domain" description="Alcohol dehydrogenase iron-type/glycerol dehydrogenase GldA" evidence="4">
    <location>
        <begin position="26"/>
        <end position="193"/>
    </location>
</feature>
<evidence type="ECO:0000256" key="2">
    <source>
        <dbReference type="ARBA" id="ARBA00023002"/>
    </source>
</evidence>
<proteinExistence type="inferred from homology"/>
<dbReference type="AlphaFoldDB" id="A0A173LHX1"/>
<dbReference type="FunFam" id="3.40.50.1970:FF:000003">
    <property type="entry name" value="Alcohol dehydrogenase, iron-containing"/>
    <property type="match status" value="1"/>
</dbReference>
<accession>A0A173LHX1</accession>
<dbReference type="KEGG" id="dtm:BJL86_1136"/>
<dbReference type="SUPFAM" id="SSF56796">
    <property type="entry name" value="Dehydroquinate synthase-like"/>
    <property type="match status" value="1"/>
</dbReference>
<dbReference type="Proteomes" id="UP000186104">
    <property type="component" value="Chromosome"/>
</dbReference>
<dbReference type="InterPro" id="IPR018211">
    <property type="entry name" value="ADH_Fe_CS"/>
</dbReference>
<dbReference type="Pfam" id="PF25137">
    <property type="entry name" value="ADH_Fe_C"/>
    <property type="match status" value="1"/>
</dbReference>
<comment type="similarity">
    <text evidence="1">Belongs to the iron-containing alcohol dehydrogenase family.</text>
</comment>
<dbReference type="InterPro" id="IPR056798">
    <property type="entry name" value="ADH_Fe_C"/>
</dbReference>
<dbReference type="PANTHER" id="PTHR11496:SF102">
    <property type="entry name" value="ALCOHOL DEHYDROGENASE 4"/>
    <property type="match status" value="1"/>
</dbReference>
<keyword evidence="3" id="KW-0520">NAD</keyword>
<dbReference type="EMBL" id="CP015961">
    <property type="protein sequence ID" value="ANI91926.1"/>
    <property type="molecule type" value="Genomic_DNA"/>
</dbReference>
<feature type="domain" description="Fe-containing alcohol dehydrogenase-like C-terminal" evidence="5">
    <location>
        <begin position="205"/>
        <end position="399"/>
    </location>
</feature>
<dbReference type="OrthoDB" id="323926at2"/>
<dbReference type="GO" id="GO:0046872">
    <property type="term" value="F:metal ion binding"/>
    <property type="evidence" value="ECO:0007669"/>
    <property type="project" value="InterPro"/>
</dbReference>
<name>A0A173LHX1_9ACTN</name>
<keyword evidence="2" id="KW-0560">Oxidoreductase</keyword>
<protein>
    <submittedName>
        <fullName evidence="6">Alcohol dehydrogenase 2</fullName>
    </submittedName>
</protein>
<evidence type="ECO:0000313" key="6">
    <source>
        <dbReference type="EMBL" id="ANI91926.1"/>
    </source>
</evidence>
<dbReference type="PROSITE" id="PS00913">
    <property type="entry name" value="ADH_IRON_1"/>
    <property type="match status" value="1"/>
</dbReference>
<dbReference type="PANTHER" id="PTHR11496">
    <property type="entry name" value="ALCOHOL DEHYDROGENASE"/>
    <property type="match status" value="1"/>
</dbReference>
<gene>
    <name evidence="6" type="ORF">BJL86_1136</name>
</gene>
<evidence type="ECO:0000313" key="7">
    <source>
        <dbReference type="Proteomes" id="UP000186104"/>
    </source>
</evidence>
<dbReference type="STRING" id="499555.BJL86_1136"/>
<dbReference type="FunFam" id="1.20.1090.10:FF:000001">
    <property type="entry name" value="Aldehyde-alcohol dehydrogenase"/>
    <property type="match status" value="1"/>
</dbReference>
<evidence type="ECO:0000259" key="4">
    <source>
        <dbReference type="Pfam" id="PF00465"/>
    </source>
</evidence>
<dbReference type="Gene3D" id="1.20.1090.10">
    <property type="entry name" value="Dehydroquinate synthase-like - alpha domain"/>
    <property type="match status" value="1"/>
</dbReference>
<evidence type="ECO:0000259" key="5">
    <source>
        <dbReference type="Pfam" id="PF25137"/>
    </source>
</evidence>
<sequence length="399" mass="42049">MNEGTPEEAEGIWSEDAAHPVKFHAPEVVFGTDSLAEIGLAAARLGARRPFVVSDSGVSAAGWTEETLDYLRREGLRPQLWTDVTPNPKDHEIQRGYEEYVDSGADVIIGIGGGSVIDAAKGVAILAGNGGKILDFEGVDQISHPIPPMIMAPTTAGTGADVSQFCVVSDTERHIKVTILGRALVPDISITDPRLLTTMPGGLAAATGLDALSHGIEAFVSLAHNPLSDLHALNSVRLVDSHLVRTLETPEDLTSRRAMAQASLEAGMAFSNAILGATHAMSHQVGGLIDAPHGVVNAVLLSHVVSFNALGSPERYRPLAEVFGLSESRAPVEQMARALAAYIRALADRVGVPKGLAALGVTEADIPLLTKSTLHDACLTTNPRLADENDVRRLFVAAM</sequence>
<dbReference type="Pfam" id="PF00465">
    <property type="entry name" value="Fe-ADH"/>
    <property type="match status" value="1"/>
</dbReference>